<sequence>MTGASSADFTGVKQPEFDTMAGKHTQAAGQLERLAQSLYGELQGAGLDTSPALRLRELAGRVGKQAEDLRRRQALVREMEKQDVVFGASTVKGSFLEMPDGLNAAQGLLDGTVASRAARQAAGGDVTALATLQKYADRGADPEFAKVFLRKLGAKGVTELPATLAERLRDGLDHGDTVGVAALSAQGKQALRLLGTALATGTDPKGKAYAGDDFLKELAAQGRAEHTAGNVKYAGYQSQALAWRGHDGRPPFSAKFMETVGRDAIAYEKEQYERRWAASKDKLGQAVGGGRQVPMFDLAAALGLGTLLRPGQGVVTRPGKQVKSAVVDDLFHAAGSSGEASRALLDHTPAGRKESVLSYLLTTRLDAFAYSDGHGPFSQVLLAATTGQDATSRKLAAELTKAAADQAQRVFGKAGDGNLEITDRAAFDRLAPLRYPLARAIAANIGQVSSLLLNHATFGKADAKDMSYALALAARDDAGYEALIRAQTEHMRAALDKMPPVGLEKSNLKELGFSAADLKTYDFDEDGRVGKDDVRQFLLDGIVGEARPFGHIVEIRRQALIAEGLDDKKASEALQTMVRDAIGMFPVPGAKQVGELATGAFGSLLTKSYDKATGAGYDQAAKRIAQQVSDQGLDLGAAYQTLANDRLAVEKLTEQMIATTMLQKGLLDGIELKGQPFATGSPPMIKPFTEMKPEEYSGFLRWVSRNGASQDLFDRFSGTFRRTSDVDDYLNLRIPASQEGGK</sequence>
<evidence type="ECO:0008006" key="3">
    <source>
        <dbReference type="Google" id="ProtNLM"/>
    </source>
</evidence>
<proteinExistence type="predicted"/>
<dbReference type="Proteomes" id="UP000611554">
    <property type="component" value="Unassembled WGS sequence"/>
</dbReference>
<reference evidence="2" key="1">
    <citation type="journal article" date="2019" name="Int. J. Syst. Evol. Microbiol.">
        <title>The Global Catalogue of Microorganisms (GCM) 10K type strain sequencing project: providing services to taxonomists for standard genome sequencing and annotation.</title>
        <authorList>
            <consortium name="The Broad Institute Genomics Platform"/>
            <consortium name="The Broad Institute Genome Sequencing Center for Infectious Disease"/>
            <person name="Wu L."/>
            <person name="Ma J."/>
        </authorList>
    </citation>
    <scope>NUCLEOTIDE SEQUENCE [LARGE SCALE GENOMIC DNA]</scope>
    <source>
        <strain evidence="2">JCM 3115</strain>
    </source>
</reference>
<name>A0ABQ2QWQ9_9ACTN</name>
<dbReference type="RefSeq" id="WP_189247387.1">
    <property type="nucleotide sequence ID" value="NZ_BMQJ01000007.1"/>
</dbReference>
<accession>A0ABQ2QWQ9</accession>
<keyword evidence="2" id="KW-1185">Reference proteome</keyword>
<protein>
    <recommendedName>
        <fullName evidence="3">EF-hand domain-containing protein</fullName>
    </recommendedName>
</protein>
<dbReference type="InterPro" id="IPR018247">
    <property type="entry name" value="EF_Hand_1_Ca_BS"/>
</dbReference>
<organism evidence="1 2">
    <name type="scientific">Streptosporangium pseudovulgare</name>
    <dbReference type="NCBI Taxonomy" id="35765"/>
    <lineage>
        <taxon>Bacteria</taxon>
        <taxon>Bacillati</taxon>
        <taxon>Actinomycetota</taxon>
        <taxon>Actinomycetes</taxon>
        <taxon>Streptosporangiales</taxon>
        <taxon>Streptosporangiaceae</taxon>
        <taxon>Streptosporangium</taxon>
    </lineage>
</organism>
<comment type="caution">
    <text evidence="1">The sequence shown here is derived from an EMBL/GenBank/DDBJ whole genome shotgun (WGS) entry which is preliminary data.</text>
</comment>
<evidence type="ECO:0000313" key="2">
    <source>
        <dbReference type="Proteomes" id="UP000611554"/>
    </source>
</evidence>
<dbReference type="EMBL" id="BMQJ01000007">
    <property type="protein sequence ID" value="GGQ00648.1"/>
    <property type="molecule type" value="Genomic_DNA"/>
</dbReference>
<gene>
    <name evidence="1" type="ORF">GCM10010140_33460</name>
</gene>
<dbReference type="PROSITE" id="PS00018">
    <property type="entry name" value="EF_HAND_1"/>
    <property type="match status" value="1"/>
</dbReference>
<evidence type="ECO:0000313" key="1">
    <source>
        <dbReference type="EMBL" id="GGQ00648.1"/>
    </source>
</evidence>